<protein>
    <submittedName>
        <fullName evidence="1">Uncharacterized protein</fullName>
    </submittedName>
</protein>
<dbReference type="GO" id="GO:0031124">
    <property type="term" value="P:mRNA 3'-end processing"/>
    <property type="evidence" value="ECO:0007669"/>
    <property type="project" value="InterPro"/>
</dbReference>
<dbReference type="PANTHER" id="PTHR13047">
    <property type="entry name" value="PRE-MRNA CLEAVAGE FACTOR IM, 25KD SUBUNIT"/>
    <property type="match status" value="1"/>
</dbReference>
<dbReference type="GO" id="GO:0003729">
    <property type="term" value="F:mRNA binding"/>
    <property type="evidence" value="ECO:0007669"/>
    <property type="project" value="InterPro"/>
</dbReference>
<reference evidence="1 2" key="1">
    <citation type="journal article" date="2019" name="PLoS ONE">
        <title>Genomic analyses reveal an absence of contemporary introgressive admixture between fin whales and blue whales, despite known hybrids.</title>
        <authorList>
            <person name="Westbury M.V."/>
            <person name="Petersen B."/>
            <person name="Lorenzen E.D."/>
        </authorList>
    </citation>
    <scope>NUCLEOTIDE SEQUENCE [LARGE SCALE GENOMIC DNA]</scope>
    <source>
        <strain evidence="1">FinWhale-01</strain>
    </source>
</reference>
<sequence length="214" mass="24238">MAKLEESTALPSMLLASLYTNKGKILAKRSNVPIKHIKHAKSRDCFLKCVKENDQKKEGSQREGYLGSPEAPACSAQRSTLPRFQRMREELDKIGKRRTVEGVLTVPEHQLPLCVAATAGNNFLQITWCYWVVKMKPCKTGTLMTALIPAHITKPKEHKKLFLVQLQEKALFAFLKNCELVATPLFDLYDNTPRYGPVISSLPQLLSRFNFIHN</sequence>
<proteinExistence type="predicted"/>
<evidence type="ECO:0000313" key="2">
    <source>
        <dbReference type="Proteomes" id="UP000437017"/>
    </source>
</evidence>
<dbReference type="EMBL" id="SGJD01052196">
    <property type="protein sequence ID" value="KAB0337075.1"/>
    <property type="molecule type" value="Genomic_DNA"/>
</dbReference>
<dbReference type="Pfam" id="PF13869">
    <property type="entry name" value="NUDIX_2"/>
    <property type="match status" value="1"/>
</dbReference>
<dbReference type="Proteomes" id="UP000437017">
    <property type="component" value="Unassembled WGS sequence"/>
</dbReference>
<evidence type="ECO:0000313" key="1">
    <source>
        <dbReference type="EMBL" id="KAB0337075.1"/>
    </source>
</evidence>
<organism evidence="1 2">
    <name type="scientific">Balaenoptera physalus</name>
    <name type="common">Fin whale</name>
    <name type="synonym">Balaena physalus</name>
    <dbReference type="NCBI Taxonomy" id="9770"/>
    <lineage>
        <taxon>Eukaryota</taxon>
        <taxon>Metazoa</taxon>
        <taxon>Chordata</taxon>
        <taxon>Craniata</taxon>
        <taxon>Vertebrata</taxon>
        <taxon>Euteleostomi</taxon>
        <taxon>Mammalia</taxon>
        <taxon>Eutheria</taxon>
        <taxon>Laurasiatheria</taxon>
        <taxon>Artiodactyla</taxon>
        <taxon>Whippomorpha</taxon>
        <taxon>Cetacea</taxon>
        <taxon>Mysticeti</taxon>
        <taxon>Balaenopteridae</taxon>
        <taxon>Balaenoptera</taxon>
    </lineage>
</organism>
<keyword evidence="2" id="KW-1185">Reference proteome</keyword>
<name>A0A643AT12_BALPH</name>
<dbReference type="AlphaFoldDB" id="A0A643AT12"/>
<comment type="caution">
    <text evidence="1">The sequence shown here is derived from an EMBL/GenBank/DDBJ whole genome shotgun (WGS) entry which is preliminary data.</text>
</comment>
<dbReference type="GO" id="GO:0005849">
    <property type="term" value="C:mRNA cleavage factor complex"/>
    <property type="evidence" value="ECO:0007669"/>
    <property type="project" value="InterPro"/>
</dbReference>
<gene>
    <name evidence="1" type="ORF">E2I00_011999</name>
</gene>
<dbReference type="InterPro" id="IPR016706">
    <property type="entry name" value="Cleav_polyA_spec_factor_su5"/>
</dbReference>
<dbReference type="OrthoDB" id="277288at2759"/>
<accession>A0A643AT12</accession>
<dbReference type="Gene3D" id="3.90.79.10">
    <property type="entry name" value="Nucleoside Triphosphate Pyrophosphohydrolase"/>
    <property type="match status" value="1"/>
</dbReference>